<name>A0AAP0SC14_LIQFO</name>
<accession>A0AAP0SC14</accession>
<sequence length="104" mass="12217">MRVCSLGLPLGMSKPSKALILKIFEAWGKSTVDLVVFFPALIGGVRSCFDEKRSGRALTILERERHDQFNGRSWVSFFKGERYRLEIEIDRERETRDRERNRVR</sequence>
<organism evidence="1 2">
    <name type="scientific">Liquidambar formosana</name>
    <name type="common">Formosan gum</name>
    <dbReference type="NCBI Taxonomy" id="63359"/>
    <lineage>
        <taxon>Eukaryota</taxon>
        <taxon>Viridiplantae</taxon>
        <taxon>Streptophyta</taxon>
        <taxon>Embryophyta</taxon>
        <taxon>Tracheophyta</taxon>
        <taxon>Spermatophyta</taxon>
        <taxon>Magnoliopsida</taxon>
        <taxon>eudicotyledons</taxon>
        <taxon>Gunneridae</taxon>
        <taxon>Pentapetalae</taxon>
        <taxon>Saxifragales</taxon>
        <taxon>Altingiaceae</taxon>
        <taxon>Liquidambar</taxon>
    </lineage>
</organism>
<comment type="caution">
    <text evidence="1">The sequence shown here is derived from an EMBL/GenBank/DDBJ whole genome shotgun (WGS) entry which is preliminary data.</text>
</comment>
<keyword evidence="2" id="KW-1185">Reference proteome</keyword>
<dbReference type="EMBL" id="JBBPBK010000001">
    <property type="protein sequence ID" value="KAK9292889.1"/>
    <property type="molecule type" value="Genomic_DNA"/>
</dbReference>
<reference evidence="1 2" key="1">
    <citation type="journal article" date="2024" name="Plant J.">
        <title>Genome sequences and population genomics reveal climatic adaptation and genomic divergence between two closely related sweetgum species.</title>
        <authorList>
            <person name="Xu W.Q."/>
            <person name="Ren C.Q."/>
            <person name="Zhang X.Y."/>
            <person name="Comes H.P."/>
            <person name="Liu X.H."/>
            <person name="Li Y.G."/>
            <person name="Kettle C.J."/>
            <person name="Jalonen R."/>
            <person name="Gaisberger H."/>
            <person name="Ma Y.Z."/>
            <person name="Qiu Y.X."/>
        </authorList>
    </citation>
    <scope>NUCLEOTIDE SEQUENCE [LARGE SCALE GENOMIC DNA]</scope>
    <source>
        <strain evidence="1">Hangzhou</strain>
    </source>
</reference>
<dbReference type="Proteomes" id="UP001415857">
    <property type="component" value="Unassembled WGS sequence"/>
</dbReference>
<protein>
    <submittedName>
        <fullName evidence="1">Uncharacterized protein</fullName>
    </submittedName>
</protein>
<evidence type="ECO:0000313" key="2">
    <source>
        <dbReference type="Proteomes" id="UP001415857"/>
    </source>
</evidence>
<dbReference type="AlphaFoldDB" id="A0AAP0SC14"/>
<evidence type="ECO:0000313" key="1">
    <source>
        <dbReference type="EMBL" id="KAK9292889.1"/>
    </source>
</evidence>
<proteinExistence type="predicted"/>
<gene>
    <name evidence="1" type="ORF">L1049_020870</name>
</gene>